<sequence>MNIAFHVAHVRDVYNTVQVLRHFPHDATHAGGHRYIQSVTNFMPPLGIEPGPPRVLSECSDHCALGADIVNVLRVLYFCFQDNEVCRQFNTSSSPVLTSTRKTRRNRRKNRVRN</sequence>
<name>A0A8D9AHC6_9HEMI</name>
<feature type="region of interest" description="Disordered" evidence="1">
    <location>
        <begin position="94"/>
        <end position="114"/>
    </location>
</feature>
<organism evidence="2">
    <name type="scientific">Cacopsylla melanoneura</name>
    <dbReference type="NCBI Taxonomy" id="428564"/>
    <lineage>
        <taxon>Eukaryota</taxon>
        <taxon>Metazoa</taxon>
        <taxon>Ecdysozoa</taxon>
        <taxon>Arthropoda</taxon>
        <taxon>Hexapoda</taxon>
        <taxon>Insecta</taxon>
        <taxon>Pterygota</taxon>
        <taxon>Neoptera</taxon>
        <taxon>Paraneoptera</taxon>
        <taxon>Hemiptera</taxon>
        <taxon>Sternorrhyncha</taxon>
        <taxon>Psylloidea</taxon>
        <taxon>Psyllidae</taxon>
        <taxon>Psyllinae</taxon>
        <taxon>Cacopsylla</taxon>
    </lineage>
</organism>
<dbReference type="AlphaFoldDB" id="A0A8D9AHC6"/>
<evidence type="ECO:0000256" key="1">
    <source>
        <dbReference type="SAM" id="MobiDB-lite"/>
    </source>
</evidence>
<evidence type="ECO:0000313" key="2">
    <source>
        <dbReference type="EMBL" id="CAG6765272.1"/>
    </source>
</evidence>
<protein>
    <submittedName>
        <fullName evidence="2">Uncharacterized protein</fullName>
    </submittedName>
</protein>
<proteinExistence type="predicted"/>
<accession>A0A8D9AHC6</accession>
<dbReference type="EMBL" id="HBUF01567740">
    <property type="protein sequence ID" value="CAG6765272.1"/>
    <property type="molecule type" value="Transcribed_RNA"/>
</dbReference>
<reference evidence="2" key="1">
    <citation type="submission" date="2021-05" db="EMBL/GenBank/DDBJ databases">
        <authorList>
            <person name="Alioto T."/>
            <person name="Alioto T."/>
            <person name="Gomez Garrido J."/>
        </authorList>
    </citation>
    <scope>NUCLEOTIDE SEQUENCE</scope>
</reference>
<feature type="compositionally biased region" description="Basic residues" evidence="1">
    <location>
        <begin position="101"/>
        <end position="114"/>
    </location>
</feature>
<dbReference type="EMBL" id="HBUF01567738">
    <property type="protein sequence ID" value="CAG6765270.1"/>
    <property type="molecule type" value="Transcribed_RNA"/>
</dbReference>